<proteinExistence type="predicted"/>
<dbReference type="EMBL" id="MU004516">
    <property type="protein sequence ID" value="KAF2648899.1"/>
    <property type="molecule type" value="Genomic_DNA"/>
</dbReference>
<organism evidence="1 2">
    <name type="scientific">Lophiostoma macrostomum CBS 122681</name>
    <dbReference type="NCBI Taxonomy" id="1314788"/>
    <lineage>
        <taxon>Eukaryota</taxon>
        <taxon>Fungi</taxon>
        <taxon>Dikarya</taxon>
        <taxon>Ascomycota</taxon>
        <taxon>Pezizomycotina</taxon>
        <taxon>Dothideomycetes</taxon>
        <taxon>Pleosporomycetidae</taxon>
        <taxon>Pleosporales</taxon>
        <taxon>Lophiostomataceae</taxon>
        <taxon>Lophiostoma</taxon>
    </lineage>
</organism>
<dbReference type="AlphaFoldDB" id="A0A6A6SMF8"/>
<reference evidence="1" key="1">
    <citation type="journal article" date="2020" name="Stud. Mycol.">
        <title>101 Dothideomycetes genomes: a test case for predicting lifestyles and emergence of pathogens.</title>
        <authorList>
            <person name="Haridas S."/>
            <person name="Albert R."/>
            <person name="Binder M."/>
            <person name="Bloem J."/>
            <person name="Labutti K."/>
            <person name="Salamov A."/>
            <person name="Andreopoulos B."/>
            <person name="Baker S."/>
            <person name="Barry K."/>
            <person name="Bills G."/>
            <person name="Bluhm B."/>
            <person name="Cannon C."/>
            <person name="Castanera R."/>
            <person name="Culley D."/>
            <person name="Daum C."/>
            <person name="Ezra D."/>
            <person name="Gonzalez J."/>
            <person name="Henrissat B."/>
            <person name="Kuo A."/>
            <person name="Liang C."/>
            <person name="Lipzen A."/>
            <person name="Lutzoni F."/>
            <person name="Magnuson J."/>
            <person name="Mondo S."/>
            <person name="Nolan M."/>
            <person name="Ohm R."/>
            <person name="Pangilinan J."/>
            <person name="Park H.-J."/>
            <person name="Ramirez L."/>
            <person name="Alfaro M."/>
            <person name="Sun H."/>
            <person name="Tritt A."/>
            <person name="Yoshinaga Y."/>
            <person name="Zwiers L.-H."/>
            <person name="Turgeon B."/>
            <person name="Goodwin S."/>
            <person name="Spatafora J."/>
            <person name="Crous P."/>
            <person name="Grigoriev I."/>
        </authorList>
    </citation>
    <scope>NUCLEOTIDE SEQUENCE</scope>
    <source>
        <strain evidence="1">CBS 122681</strain>
    </source>
</reference>
<name>A0A6A6SMF8_9PLEO</name>
<keyword evidence="2" id="KW-1185">Reference proteome</keyword>
<evidence type="ECO:0000313" key="2">
    <source>
        <dbReference type="Proteomes" id="UP000799324"/>
    </source>
</evidence>
<accession>A0A6A6SMF8</accession>
<protein>
    <submittedName>
        <fullName evidence="1">Uncharacterized protein</fullName>
    </submittedName>
</protein>
<gene>
    <name evidence="1" type="ORF">K491DRAFT_684313</name>
</gene>
<sequence length="246" mass="28203">MDSIVDTSHFAYPLWLDVPVPLLETMRKEILPTKAGQLFYRHILHPTEFPLSGVDEQSMAEVMSKYLSVIEEAWNQEFSAPLIISKPTSYYGMMNDVKVSMPVSIFRNKTPLMARALTLLLPLQLSRLEICFHNDETENPQHPVHEGFWRFLSELKQDMDTHGPAINPYGILTGGFRFRSKEILLRCDEVPMSFVRKVVLWEAHMKSELERYHVESLPQCSSHGTMRGVSFRVPTGIVCRARAPIA</sequence>
<evidence type="ECO:0000313" key="1">
    <source>
        <dbReference type="EMBL" id="KAF2648899.1"/>
    </source>
</evidence>
<dbReference type="Proteomes" id="UP000799324">
    <property type="component" value="Unassembled WGS sequence"/>
</dbReference>